<keyword evidence="3" id="KW-1185">Reference proteome</keyword>
<evidence type="ECO:0000313" key="1">
    <source>
        <dbReference type="EMBL" id="GEL11747.1"/>
    </source>
</evidence>
<dbReference type="Proteomes" id="UP000321579">
    <property type="component" value="Unassembled WGS sequence"/>
</dbReference>
<organism evidence="1 4">
    <name type="scientific">Flavobacterium glycines</name>
    <dbReference type="NCBI Taxonomy" id="551990"/>
    <lineage>
        <taxon>Bacteria</taxon>
        <taxon>Pseudomonadati</taxon>
        <taxon>Bacteroidota</taxon>
        <taxon>Flavobacteriia</taxon>
        <taxon>Flavobacteriales</taxon>
        <taxon>Flavobacteriaceae</taxon>
        <taxon>Flavobacterium</taxon>
    </lineage>
</organism>
<comment type="caution">
    <text evidence="1">The sequence shown here is derived from an EMBL/GenBank/DDBJ whole genome shotgun (WGS) entry which is preliminary data.</text>
</comment>
<evidence type="ECO:0000313" key="4">
    <source>
        <dbReference type="Proteomes" id="UP000321579"/>
    </source>
</evidence>
<name>A0A511CGK1_9FLAO</name>
<protein>
    <submittedName>
        <fullName evidence="1">Uncharacterized protein</fullName>
    </submittedName>
</protein>
<evidence type="ECO:0000313" key="3">
    <source>
        <dbReference type="Proteomes" id="UP000182367"/>
    </source>
</evidence>
<dbReference type="EMBL" id="BJVF01000006">
    <property type="protein sequence ID" value="GEL11747.1"/>
    <property type="molecule type" value="Genomic_DNA"/>
</dbReference>
<dbReference type="Proteomes" id="UP000182367">
    <property type="component" value="Unassembled WGS sequence"/>
</dbReference>
<dbReference type="EMBL" id="FNEO01000007">
    <property type="protein sequence ID" value="SDJ83872.1"/>
    <property type="molecule type" value="Genomic_DNA"/>
</dbReference>
<dbReference type="AlphaFoldDB" id="A0A511CGK1"/>
<reference evidence="1 4" key="2">
    <citation type="submission" date="2019-07" db="EMBL/GenBank/DDBJ databases">
        <title>Whole genome shotgun sequence of Flavobacterium glycines NBRC 105008.</title>
        <authorList>
            <person name="Hosoyama A."/>
            <person name="Uohara A."/>
            <person name="Ohji S."/>
            <person name="Ichikawa N."/>
        </authorList>
    </citation>
    <scope>NUCLEOTIDE SEQUENCE [LARGE SCALE GENOMIC DNA]</scope>
    <source>
        <strain evidence="1 4">NBRC 105008</strain>
    </source>
</reference>
<accession>A0A511CGK1</accession>
<proteinExistence type="predicted"/>
<sequence>MTMVEPRKEFGQDYKYCMIIAIHKDDAADAYYFYLADDQQTLKEQMQAVFHSLKFN</sequence>
<evidence type="ECO:0000313" key="2">
    <source>
        <dbReference type="EMBL" id="SDJ83872.1"/>
    </source>
</evidence>
<dbReference type="RefSeq" id="WP_218016461.1">
    <property type="nucleotide sequence ID" value="NZ_LVEO01000012.1"/>
</dbReference>
<gene>
    <name evidence="1" type="ORF">FGL01_24860</name>
    <name evidence="2" type="ORF">SAMN05192550_2879</name>
</gene>
<reference evidence="2 3" key="1">
    <citation type="submission" date="2016-10" db="EMBL/GenBank/DDBJ databases">
        <authorList>
            <person name="Varghese N."/>
            <person name="Submissions S."/>
        </authorList>
    </citation>
    <scope>NUCLEOTIDE SEQUENCE [LARGE SCALE GENOMIC DNA]</scope>
    <source>
        <strain evidence="2 3">Gm-149</strain>
    </source>
</reference>